<dbReference type="AlphaFoldDB" id="B0DD99"/>
<dbReference type="GeneID" id="6077627"/>
<name>B0DD99_LACBS</name>
<dbReference type="EMBL" id="DS547104">
    <property type="protein sequence ID" value="EDR07439.1"/>
    <property type="molecule type" value="Genomic_DNA"/>
</dbReference>
<protein>
    <submittedName>
        <fullName evidence="2">Predicted protein</fullName>
    </submittedName>
</protein>
<keyword evidence="3" id="KW-1185">Reference proteome</keyword>
<dbReference type="Gene3D" id="2.30.30.750">
    <property type="match status" value="1"/>
</dbReference>
<evidence type="ECO:0000259" key="1">
    <source>
        <dbReference type="Pfam" id="PF18129"/>
    </source>
</evidence>
<dbReference type="STRING" id="486041.B0DD99"/>
<reference evidence="2 3" key="1">
    <citation type="journal article" date="2008" name="Nature">
        <title>The genome of Laccaria bicolor provides insights into mycorrhizal symbiosis.</title>
        <authorList>
            <person name="Martin F."/>
            <person name="Aerts A."/>
            <person name="Ahren D."/>
            <person name="Brun A."/>
            <person name="Danchin E.G.J."/>
            <person name="Duchaussoy F."/>
            <person name="Gibon J."/>
            <person name="Kohler A."/>
            <person name="Lindquist E."/>
            <person name="Pereda V."/>
            <person name="Salamov A."/>
            <person name="Shapiro H.J."/>
            <person name="Wuyts J."/>
            <person name="Blaudez D."/>
            <person name="Buee M."/>
            <person name="Brokstein P."/>
            <person name="Canbaeck B."/>
            <person name="Cohen D."/>
            <person name="Courty P.E."/>
            <person name="Coutinho P.M."/>
            <person name="Delaruelle C."/>
            <person name="Detter J.C."/>
            <person name="Deveau A."/>
            <person name="DiFazio S."/>
            <person name="Duplessis S."/>
            <person name="Fraissinet-Tachet L."/>
            <person name="Lucic E."/>
            <person name="Frey-Klett P."/>
            <person name="Fourrey C."/>
            <person name="Feussner I."/>
            <person name="Gay G."/>
            <person name="Grimwood J."/>
            <person name="Hoegger P.J."/>
            <person name="Jain P."/>
            <person name="Kilaru S."/>
            <person name="Labbe J."/>
            <person name="Lin Y.C."/>
            <person name="Legue V."/>
            <person name="Le Tacon F."/>
            <person name="Marmeisse R."/>
            <person name="Melayah D."/>
            <person name="Montanini B."/>
            <person name="Muratet M."/>
            <person name="Nehls U."/>
            <person name="Niculita-Hirzel H."/>
            <person name="Oudot-Le Secq M.P."/>
            <person name="Peter M."/>
            <person name="Quesneville H."/>
            <person name="Rajashekar B."/>
            <person name="Reich M."/>
            <person name="Rouhier N."/>
            <person name="Schmutz J."/>
            <person name="Yin T."/>
            <person name="Chalot M."/>
            <person name="Henrissat B."/>
            <person name="Kuees U."/>
            <person name="Lucas S."/>
            <person name="Van de Peer Y."/>
            <person name="Podila G.K."/>
            <person name="Polle A."/>
            <person name="Pukkila P.J."/>
            <person name="Richardson P.M."/>
            <person name="Rouze P."/>
            <person name="Sanders I.R."/>
            <person name="Stajich J.E."/>
            <person name="Tunlid A."/>
            <person name="Tuskan G."/>
            <person name="Grigoriev I.V."/>
        </authorList>
    </citation>
    <scope>NUCLEOTIDE SEQUENCE [LARGE SCALE GENOMIC DNA]</scope>
    <source>
        <strain evidence="3">S238N-H82 / ATCC MYA-4686</strain>
    </source>
</reference>
<dbReference type="Proteomes" id="UP000001194">
    <property type="component" value="Unassembled WGS sequence"/>
</dbReference>
<dbReference type="InterPro" id="IPR041385">
    <property type="entry name" value="SH3_12"/>
</dbReference>
<dbReference type="InterPro" id="IPR047008">
    <property type="entry name" value="XRN1_SH3_sf"/>
</dbReference>
<dbReference type="InParanoid" id="B0DD99"/>
<evidence type="ECO:0000313" key="3">
    <source>
        <dbReference type="Proteomes" id="UP000001194"/>
    </source>
</evidence>
<dbReference type="RefSeq" id="XP_001881831.1">
    <property type="nucleotide sequence ID" value="XM_001881796.1"/>
</dbReference>
<feature type="domain" description="5'-3' exoribonuclease 1 SH3-like" evidence="1">
    <location>
        <begin position="62"/>
        <end position="114"/>
    </location>
</feature>
<dbReference type="HOGENOM" id="CLU_2015667_0_0_1"/>
<proteinExistence type="predicted"/>
<dbReference type="KEGG" id="lbc:LACBIDRAFT_298637"/>
<sequence length="123" mass="13253">MARSPDKLPRPDPDGRVIMVKALLDSKGVRDFEPVSLFCGHLTTGQEAVLKPAQTAHRVQNQHFALGDRVTMVQDSGGIPLSVKGIVIGPNSKTISVMLDVPFTFGSMTLGDLCIDFPSFVFA</sequence>
<evidence type="ECO:0000313" key="2">
    <source>
        <dbReference type="EMBL" id="EDR07439.1"/>
    </source>
</evidence>
<dbReference type="Pfam" id="PF18129">
    <property type="entry name" value="SH3_12"/>
    <property type="match status" value="1"/>
</dbReference>
<organism evidence="3">
    <name type="scientific">Laccaria bicolor (strain S238N-H82 / ATCC MYA-4686)</name>
    <name type="common">Bicoloured deceiver</name>
    <name type="synonym">Laccaria laccata var. bicolor</name>
    <dbReference type="NCBI Taxonomy" id="486041"/>
    <lineage>
        <taxon>Eukaryota</taxon>
        <taxon>Fungi</taxon>
        <taxon>Dikarya</taxon>
        <taxon>Basidiomycota</taxon>
        <taxon>Agaricomycotina</taxon>
        <taxon>Agaricomycetes</taxon>
        <taxon>Agaricomycetidae</taxon>
        <taxon>Agaricales</taxon>
        <taxon>Agaricineae</taxon>
        <taxon>Hydnangiaceae</taxon>
        <taxon>Laccaria</taxon>
    </lineage>
</organism>
<accession>B0DD99</accession>
<gene>
    <name evidence="2" type="ORF">LACBIDRAFT_298637</name>
</gene>
<dbReference type="OrthoDB" id="372487at2759"/>